<evidence type="ECO:0000256" key="1">
    <source>
        <dbReference type="SAM" id="SignalP"/>
    </source>
</evidence>
<feature type="signal peptide" evidence="1">
    <location>
        <begin position="1"/>
        <end position="18"/>
    </location>
</feature>
<keyword evidence="3" id="KW-1185">Reference proteome</keyword>
<proteinExistence type="predicted"/>
<evidence type="ECO:0000313" key="2">
    <source>
        <dbReference type="EMBL" id="REC79201.1"/>
    </source>
</evidence>
<evidence type="ECO:0008006" key="4">
    <source>
        <dbReference type="Google" id="ProtNLM"/>
    </source>
</evidence>
<feature type="chain" id="PRO_5017638064" description="C1q domain-containing protein" evidence="1">
    <location>
        <begin position="19"/>
        <end position="498"/>
    </location>
</feature>
<name>A0A3D9DMY6_9FLAO</name>
<sequence>MKKYVIALSAFTSSLVFSQVGINTENPHATLDVSSSASDPTKTDGIIAPRLTGNELKAKDRLYTSQLQGAIIYATSAANPTTIKTVNVTQEGYYYFDGNIWIRFSSESPVGSGDDISIYKDNGSLTGNRNANLNGFNLAFTGTGNFGIGTTANPVEKLEVVGDSRIKGKVVIGSSSTNSKNAALAVRNIDSTEPIVRFTNVNGFRQFSVTDAGNVGIGLGTIEPTETLDASGNVRFRNVPLETAIDTTDRIMVLRSDGTGKKVSSSTLRSEIDTNTNIYTNNGSLSGDRTVTLGGNNLNFAGNGSVGIGVATPTQKLDIAGTARLRNVPNGNVDDNKILVIDNDGIVKKSSLPPASSFVLYDTTGNTVTHSTDNTHRPLAFQGEPDRIYTDYIEKLNNTTYRVKKRGVYTVDLVTIFEDIAIGDNGTVGCITALKTGNKSLNRIGDRWNGGSGTTSITRSVILDSGAEIRVSTACLKPGNTTYKTSSGSTIFITYMPL</sequence>
<dbReference type="EMBL" id="QNUH01000005">
    <property type="protein sequence ID" value="REC79201.1"/>
    <property type="molecule type" value="Genomic_DNA"/>
</dbReference>
<dbReference type="RefSeq" id="WP_116011553.1">
    <property type="nucleotide sequence ID" value="NZ_QNUH01000005.1"/>
</dbReference>
<comment type="caution">
    <text evidence="2">The sequence shown here is derived from an EMBL/GenBank/DDBJ whole genome shotgun (WGS) entry which is preliminary data.</text>
</comment>
<reference evidence="2 3" key="1">
    <citation type="journal article" date="2010" name="Syst. Appl. Microbiol.">
        <title>Four new species of Chryseobacterium from the rhizosphere of coastal sand dune plants, Chryseobacterium elymi sp. nov., Chryseobacterium hagamense sp. nov., Chryseobacterium lathyri sp. nov. and Chryseobacterium rhizosphaerae sp. nov.</title>
        <authorList>
            <person name="Cho S.H."/>
            <person name="Lee K.S."/>
            <person name="Shin D.S."/>
            <person name="Han J.H."/>
            <person name="Park K.S."/>
            <person name="Lee C.H."/>
            <person name="Park K.H."/>
            <person name="Kim S.B."/>
        </authorList>
    </citation>
    <scope>NUCLEOTIDE SEQUENCE [LARGE SCALE GENOMIC DNA]</scope>
    <source>
        <strain evidence="2 3">KCTC 22547</strain>
    </source>
</reference>
<dbReference type="OrthoDB" id="1272410at2"/>
<evidence type="ECO:0000313" key="3">
    <source>
        <dbReference type="Proteomes" id="UP000257030"/>
    </source>
</evidence>
<dbReference type="Proteomes" id="UP000257030">
    <property type="component" value="Unassembled WGS sequence"/>
</dbReference>
<dbReference type="AlphaFoldDB" id="A0A3D9DMY6"/>
<protein>
    <recommendedName>
        <fullName evidence="4">C1q domain-containing protein</fullName>
    </recommendedName>
</protein>
<gene>
    <name evidence="2" type="ORF">DRF60_07900</name>
</gene>
<organism evidence="2 3">
    <name type="scientific">Chryseobacterium elymi</name>
    <dbReference type="NCBI Taxonomy" id="395936"/>
    <lineage>
        <taxon>Bacteria</taxon>
        <taxon>Pseudomonadati</taxon>
        <taxon>Bacteroidota</taxon>
        <taxon>Flavobacteriia</taxon>
        <taxon>Flavobacteriales</taxon>
        <taxon>Weeksellaceae</taxon>
        <taxon>Chryseobacterium group</taxon>
        <taxon>Chryseobacterium</taxon>
    </lineage>
</organism>
<accession>A0A3D9DMY6</accession>
<keyword evidence="1" id="KW-0732">Signal</keyword>